<feature type="compositionally biased region" description="Polar residues" evidence="1">
    <location>
        <begin position="28"/>
        <end position="57"/>
    </location>
</feature>
<dbReference type="InterPro" id="IPR029355">
    <property type="entry name" value="Pro-rich_19"/>
</dbReference>
<dbReference type="RefSeq" id="XP_038848744.1">
    <property type="nucleotide sequence ID" value="XM_038992816.1"/>
</dbReference>
<sequence length="449" mass="49982">MSHLHGRALTEKQNVLHVFSKHFKSTDKTCSPTNRSTPHCCSSSHTKNTEAQNSQTNKTKRLKTRKQRSQVSRGGSNSRSHQHQSSKEKDHCHGCCQSSSRPPPRRDAPLARVFPAGQEPSIITNNRLIGHHGLFNHEVKSIDIERLLSEQRKLEKLGQRGGRARGGSSESSDNQMQQTVTNPVSVVAARLCRSLQLPLLRRRNLVAESREVLLQALRERHGLQLQENLLNVQRRLSFGTGPTTTRAGLGQSTILAGVDAYGGWPAAPLDSGFGDSMVEQTCLDSQRSAPNKRRRRKQLCPNRMTPPQPLIGSQNSLDTAAAWNPNPSVEQVGELIGELLRPASSSHFLMDLQPSGSPSRHHVFDPPPASPWAAQSGLPQPWDDVFDRGSMRESTRVDHFENWRSHLPDMAYYPPSHMLESGLSPPLPPVSLPAFPSPECWSFPRMRLY</sequence>
<accession>A0A8U0UE09</accession>
<evidence type="ECO:0000313" key="3">
    <source>
        <dbReference type="RefSeq" id="XP_038848744.1"/>
    </source>
</evidence>
<dbReference type="KEGG" id="snh:120047291"/>
<evidence type="ECO:0000256" key="1">
    <source>
        <dbReference type="SAM" id="MobiDB-lite"/>
    </source>
</evidence>
<dbReference type="Proteomes" id="UP000808372">
    <property type="component" value="Chromosome 5"/>
</dbReference>
<feature type="compositionally biased region" description="Polar residues" evidence="1">
    <location>
        <begin position="69"/>
        <end position="79"/>
    </location>
</feature>
<feature type="region of interest" description="Disordered" evidence="1">
    <location>
        <begin position="283"/>
        <end position="325"/>
    </location>
</feature>
<keyword evidence="2" id="KW-1185">Reference proteome</keyword>
<reference evidence="3" key="1">
    <citation type="submission" date="2025-08" db="UniProtKB">
        <authorList>
            <consortium name="RefSeq"/>
        </authorList>
    </citation>
    <scope>IDENTIFICATION</scope>
    <source>
        <tissue evidence="3">White muscle</tissue>
    </source>
</reference>
<dbReference type="Pfam" id="PF15455">
    <property type="entry name" value="Pro-rich_19"/>
    <property type="match status" value="1"/>
</dbReference>
<gene>
    <name evidence="3" type="primary">si:dkey-250k15.4</name>
</gene>
<protein>
    <submittedName>
        <fullName evidence="3">Proline-rich protein 19</fullName>
    </submittedName>
</protein>
<proteinExistence type="predicted"/>
<dbReference type="GeneID" id="120047291"/>
<feature type="compositionally biased region" description="Basic residues" evidence="1">
    <location>
        <begin position="58"/>
        <end position="68"/>
    </location>
</feature>
<feature type="region of interest" description="Disordered" evidence="1">
    <location>
        <begin position="350"/>
        <end position="379"/>
    </location>
</feature>
<feature type="region of interest" description="Disordered" evidence="1">
    <location>
        <begin position="156"/>
        <end position="179"/>
    </location>
</feature>
<evidence type="ECO:0000313" key="2">
    <source>
        <dbReference type="Proteomes" id="UP000808372"/>
    </source>
</evidence>
<organism evidence="2 3">
    <name type="scientific">Salvelinus namaycush</name>
    <name type="common">Lake trout</name>
    <name type="synonym">Salmo namaycush</name>
    <dbReference type="NCBI Taxonomy" id="8040"/>
    <lineage>
        <taxon>Eukaryota</taxon>
        <taxon>Metazoa</taxon>
        <taxon>Chordata</taxon>
        <taxon>Craniata</taxon>
        <taxon>Vertebrata</taxon>
        <taxon>Euteleostomi</taxon>
        <taxon>Actinopterygii</taxon>
        <taxon>Neopterygii</taxon>
        <taxon>Teleostei</taxon>
        <taxon>Protacanthopterygii</taxon>
        <taxon>Salmoniformes</taxon>
        <taxon>Salmonidae</taxon>
        <taxon>Salmoninae</taxon>
        <taxon>Salvelinus</taxon>
    </lineage>
</organism>
<name>A0A8U0UE09_SALNM</name>
<feature type="region of interest" description="Disordered" evidence="1">
    <location>
        <begin position="25"/>
        <end position="111"/>
    </location>
</feature>
<dbReference type="AlphaFoldDB" id="A0A8U0UE09"/>